<reference evidence="3" key="1">
    <citation type="submission" date="2025-08" db="UniProtKB">
        <authorList>
            <consortium name="RefSeq"/>
        </authorList>
    </citation>
    <scope>IDENTIFICATION</scope>
</reference>
<evidence type="ECO:0000256" key="1">
    <source>
        <dbReference type="SAM" id="MobiDB-lite"/>
    </source>
</evidence>
<dbReference type="Proteomes" id="UP001652741">
    <property type="component" value="Chromosome ssa05"/>
</dbReference>
<dbReference type="PANTHER" id="PTHR47272:SF1">
    <property type="entry name" value="PIGGYBAC TRANSPOSABLE ELEMENT-DERIVED PROTEIN 3-LIKE"/>
    <property type="match status" value="1"/>
</dbReference>
<dbReference type="RefSeq" id="XP_045573855.1">
    <property type="nucleotide sequence ID" value="XM_045717899.1"/>
</dbReference>
<accession>A0ABM3ES27</accession>
<keyword evidence="2" id="KW-1185">Reference proteome</keyword>
<feature type="region of interest" description="Disordered" evidence="1">
    <location>
        <begin position="311"/>
        <end position="332"/>
    </location>
</feature>
<feature type="compositionally biased region" description="Basic and acidic residues" evidence="1">
    <location>
        <begin position="258"/>
        <end position="272"/>
    </location>
</feature>
<feature type="region of interest" description="Disordered" evidence="1">
    <location>
        <begin position="124"/>
        <end position="276"/>
    </location>
</feature>
<name>A0ABM3ES27_SALSA</name>
<feature type="compositionally biased region" description="Basic and acidic residues" evidence="1">
    <location>
        <begin position="204"/>
        <end position="215"/>
    </location>
</feature>
<dbReference type="PANTHER" id="PTHR47272">
    <property type="entry name" value="DDE_TNP_1_7 DOMAIN-CONTAINING PROTEIN"/>
    <property type="match status" value="1"/>
</dbReference>
<evidence type="ECO:0000313" key="3">
    <source>
        <dbReference type="RefSeq" id="XP_045573855.1"/>
    </source>
</evidence>
<dbReference type="GeneID" id="106604217"/>
<organism evidence="2 3">
    <name type="scientific">Salmo salar</name>
    <name type="common">Atlantic salmon</name>
    <dbReference type="NCBI Taxonomy" id="8030"/>
    <lineage>
        <taxon>Eukaryota</taxon>
        <taxon>Metazoa</taxon>
        <taxon>Chordata</taxon>
        <taxon>Craniata</taxon>
        <taxon>Vertebrata</taxon>
        <taxon>Euteleostomi</taxon>
        <taxon>Actinopterygii</taxon>
        <taxon>Neopterygii</taxon>
        <taxon>Teleostei</taxon>
        <taxon>Protacanthopterygii</taxon>
        <taxon>Salmoniformes</taxon>
        <taxon>Salmonidae</taxon>
        <taxon>Salmoninae</taxon>
        <taxon>Salmo</taxon>
    </lineage>
</organism>
<proteinExistence type="predicted"/>
<evidence type="ECO:0000313" key="2">
    <source>
        <dbReference type="Proteomes" id="UP001652741"/>
    </source>
</evidence>
<feature type="compositionally biased region" description="Polar residues" evidence="1">
    <location>
        <begin position="174"/>
        <end position="187"/>
    </location>
</feature>
<protein>
    <submittedName>
        <fullName evidence="3">Uncharacterized protein isoform X1</fullName>
    </submittedName>
</protein>
<gene>
    <name evidence="3" type="primary">LOC106604217</name>
</gene>
<feature type="compositionally biased region" description="Acidic residues" evidence="1">
    <location>
        <begin position="138"/>
        <end position="150"/>
    </location>
</feature>
<feature type="compositionally biased region" description="Polar residues" evidence="1">
    <location>
        <begin position="124"/>
        <end position="133"/>
    </location>
</feature>
<sequence>MSKLQLLNVYVSERLTAAVAEISVAVERTVVELYEEISRSKEENNRLRRLLDLVFNPEIKLHKAVVRTPVCQHNWGRSVVRQLEAHTAYRSVQNCYNSHQLTHLISEEEVPLEQQHCEQEWSPSLIQEDSVPTQIKEEQEELQTSQEEEQLLGPFDTKDSIFTSPCVESDCDQENPSQPSHLHQTQTVEDRERDSLLTYTSIEIKTEPDGDDYRVSEPASDSQPLSAVTPDCSAAQSENMESDDEVESGGQLSGSKTLESKREQIEKGERFHTSAGGRTATMLPCLTSSRKTYAAPYSCKVATGLNQANTRGRPAADAIHPPKPPKVGRTGVTDDVRTDQIEHWPVKCETRGRCKVCQKNVTNTLCQKCDVRLCFTFERNCYKLYHMP</sequence>